<dbReference type="AlphaFoldDB" id="A0A1B7IQN0"/>
<dbReference type="EMBL" id="LXER01000017">
    <property type="protein sequence ID" value="OAT32028.1"/>
    <property type="molecule type" value="Genomic_DNA"/>
</dbReference>
<name>A0A1B7IQN0_9ENTR</name>
<reference evidence="1 2" key="1">
    <citation type="submission" date="2016-04" db="EMBL/GenBank/DDBJ databases">
        <title>ATOL: Assembling a taxonomically balanced genome-scale reconstruction of the evolutionary history of the Enterobacteriaceae.</title>
        <authorList>
            <person name="Plunkett G.III."/>
            <person name="Neeno-Eckwall E.C."/>
            <person name="Glasner J.D."/>
            <person name="Perna N.T."/>
        </authorList>
    </citation>
    <scope>NUCLEOTIDE SEQUENCE [LARGE SCALE GENOMIC DNA]</scope>
    <source>
        <strain evidence="1 2">ATCC 51605</strain>
    </source>
</reference>
<dbReference type="Proteomes" id="UP000078410">
    <property type="component" value="Unassembled WGS sequence"/>
</dbReference>
<organism evidence="1 2">
    <name type="scientific">Buttiauxella brennerae ATCC 51605</name>
    <dbReference type="NCBI Taxonomy" id="1354251"/>
    <lineage>
        <taxon>Bacteria</taxon>
        <taxon>Pseudomonadati</taxon>
        <taxon>Pseudomonadota</taxon>
        <taxon>Gammaproteobacteria</taxon>
        <taxon>Enterobacterales</taxon>
        <taxon>Enterobacteriaceae</taxon>
        <taxon>Buttiauxella</taxon>
    </lineage>
</organism>
<dbReference type="RefSeq" id="WP_064558993.1">
    <property type="nucleotide sequence ID" value="NZ_LXER01000017.1"/>
</dbReference>
<evidence type="ECO:0000313" key="1">
    <source>
        <dbReference type="EMBL" id="OAT32028.1"/>
    </source>
</evidence>
<protein>
    <submittedName>
        <fullName evidence="1">Uncharacterized protein</fullName>
    </submittedName>
</protein>
<gene>
    <name evidence="1" type="ORF">M975_1920</name>
</gene>
<sequence>MSEFKGTRGPWSTKLVLQAEVEGDLHVIHTGSAGGKGFHIAYGTSWIDSPDTAAEAAANARLIAAAPDLLAALIDMVSIVKKNTYPTPDKPDSVWGRMEVAESAISKATGE</sequence>
<dbReference type="PATRIC" id="fig|1354251.4.peg.1982"/>
<accession>A0A1B7IQN0</accession>
<evidence type="ECO:0000313" key="2">
    <source>
        <dbReference type="Proteomes" id="UP000078410"/>
    </source>
</evidence>
<dbReference type="OrthoDB" id="6631167at2"/>
<keyword evidence="2" id="KW-1185">Reference proteome</keyword>
<comment type="caution">
    <text evidence="1">The sequence shown here is derived from an EMBL/GenBank/DDBJ whole genome shotgun (WGS) entry which is preliminary data.</text>
</comment>
<proteinExistence type="predicted"/>